<dbReference type="SUPFAM" id="SSF48264">
    <property type="entry name" value="Cytochrome P450"/>
    <property type="match status" value="1"/>
</dbReference>
<dbReference type="InterPro" id="IPR002401">
    <property type="entry name" value="Cyt_P450_E_grp-I"/>
</dbReference>
<evidence type="ECO:0000256" key="2">
    <source>
        <dbReference type="ARBA" id="ARBA00022617"/>
    </source>
</evidence>
<dbReference type="InterPro" id="IPR017972">
    <property type="entry name" value="Cyt_P450_CS"/>
</dbReference>
<dbReference type="RefSeq" id="WP_345725004.1">
    <property type="nucleotide sequence ID" value="NZ_BAABRU010000051.1"/>
</dbReference>
<name>A0ABP9X7V4_9CHLR</name>
<comment type="similarity">
    <text evidence="1 7">Belongs to the cytochrome P450 family.</text>
</comment>
<sequence length="444" mass="51256">MLQQQPPGPTPRFPNLLMRFRRNPLLFLTQAAREYGDVVRLKFGPRELILLNHPDDIQAMFVTNQKILAKSVVLQRSKRLLGNGLLTSEGEQHMRQRRLVQPAFHRKRIAGYAEVMAGYAAEMREQWQPNQVFDVHAEMMRLTLRIVAKTLFDADVERDAQAVGEALEHLLNRFNVMILPFAELIERLPLASNRRVQASIHYLDQLMFRVIEERRRDQRDHGDLLSMLLLAQDTEGDGTGMDNQQVRDEAITLFLAGHETTANALSWTWYLLSQHPAIAERWYRELDEVLAGRVPTMDDVQNLSYTRMILAESIRMYPPAWIIGREALAEYQVGDYVFPAGIGLTVSPFVVHHDERWYPNAYQFNPERWTAEQIAQRPKWSYIPFGGGSRICIGEQFAWMEGILLLATLGQRWRLKLVPEHPVALQPVITLRPRHGIKMVAVAR</sequence>
<comment type="caution">
    <text evidence="8">The sequence shown here is derived from an EMBL/GenBank/DDBJ whole genome shotgun (WGS) entry which is preliminary data.</text>
</comment>
<evidence type="ECO:0000256" key="1">
    <source>
        <dbReference type="ARBA" id="ARBA00010617"/>
    </source>
</evidence>
<keyword evidence="6 7" id="KW-0503">Monooxygenase</keyword>
<dbReference type="EMBL" id="BAABRU010000051">
    <property type="protein sequence ID" value="GAA5531451.1"/>
    <property type="molecule type" value="Genomic_DNA"/>
</dbReference>
<keyword evidence="3 7" id="KW-0479">Metal-binding</keyword>
<reference evidence="8 9" key="1">
    <citation type="submission" date="2024-02" db="EMBL/GenBank/DDBJ databases">
        <title>Herpetosiphon gulosus NBRC 112829.</title>
        <authorList>
            <person name="Ichikawa N."/>
            <person name="Katano-Makiyama Y."/>
            <person name="Hidaka K."/>
        </authorList>
    </citation>
    <scope>NUCLEOTIDE SEQUENCE [LARGE SCALE GENOMIC DNA]</scope>
    <source>
        <strain evidence="8 9">NBRC 112829</strain>
    </source>
</reference>
<accession>A0ABP9X7V4</accession>
<dbReference type="InterPro" id="IPR050196">
    <property type="entry name" value="Cytochrome_P450_Monoox"/>
</dbReference>
<dbReference type="PANTHER" id="PTHR24291">
    <property type="entry name" value="CYTOCHROME P450 FAMILY 4"/>
    <property type="match status" value="1"/>
</dbReference>
<dbReference type="Pfam" id="PF00067">
    <property type="entry name" value="p450"/>
    <property type="match status" value="1"/>
</dbReference>
<dbReference type="PRINTS" id="PR00385">
    <property type="entry name" value="P450"/>
</dbReference>
<dbReference type="CDD" id="cd20620">
    <property type="entry name" value="CYP132-like"/>
    <property type="match status" value="1"/>
</dbReference>
<evidence type="ECO:0000313" key="9">
    <source>
        <dbReference type="Proteomes" id="UP001428290"/>
    </source>
</evidence>
<keyword evidence="2 7" id="KW-0349">Heme</keyword>
<organism evidence="8 9">
    <name type="scientific">Herpetosiphon gulosus</name>
    <dbReference type="NCBI Taxonomy" id="1973496"/>
    <lineage>
        <taxon>Bacteria</taxon>
        <taxon>Bacillati</taxon>
        <taxon>Chloroflexota</taxon>
        <taxon>Chloroflexia</taxon>
        <taxon>Herpetosiphonales</taxon>
        <taxon>Herpetosiphonaceae</taxon>
        <taxon>Herpetosiphon</taxon>
    </lineage>
</organism>
<keyword evidence="9" id="KW-1185">Reference proteome</keyword>
<dbReference type="PROSITE" id="PS00086">
    <property type="entry name" value="CYTOCHROME_P450"/>
    <property type="match status" value="1"/>
</dbReference>
<dbReference type="PANTHER" id="PTHR24291:SF50">
    <property type="entry name" value="BIFUNCTIONAL ALBAFLAVENONE MONOOXYGENASE_TERPENE SYNTHASE"/>
    <property type="match status" value="1"/>
</dbReference>
<evidence type="ECO:0000256" key="6">
    <source>
        <dbReference type="ARBA" id="ARBA00023033"/>
    </source>
</evidence>
<gene>
    <name evidence="8" type="primary">ptlI_4</name>
    <name evidence="8" type="ORF">Hgul01_05276</name>
</gene>
<evidence type="ECO:0000256" key="4">
    <source>
        <dbReference type="ARBA" id="ARBA00023002"/>
    </source>
</evidence>
<proteinExistence type="inferred from homology"/>
<evidence type="ECO:0000256" key="5">
    <source>
        <dbReference type="ARBA" id="ARBA00023004"/>
    </source>
</evidence>
<dbReference type="InterPro" id="IPR001128">
    <property type="entry name" value="Cyt_P450"/>
</dbReference>
<protein>
    <submittedName>
        <fullName evidence="8">Pentalenene oxygenase</fullName>
    </submittedName>
</protein>
<dbReference type="PRINTS" id="PR00463">
    <property type="entry name" value="EP450I"/>
</dbReference>
<dbReference type="Gene3D" id="1.10.630.10">
    <property type="entry name" value="Cytochrome P450"/>
    <property type="match status" value="1"/>
</dbReference>
<keyword evidence="4 7" id="KW-0560">Oxidoreductase</keyword>
<dbReference type="InterPro" id="IPR036396">
    <property type="entry name" value="Cyt_P450_sf"/>
</dbReference>
<keyword evidence="5 7" id="KW-0408">Iron</keyword>
<evidence type="ECO:0000313" key="8">
    <source>
        <dbReference type="EMBL" id="GAA5531451.1"/>
    </source>
</evidence>
<evidence type="ECO:0000256" key="7">
    <source>
        <dbReference type="RuleBase" id="RU000461"/>
    </source>
</evidence>
<evidence type="ECO:0000256" key="3">
    <source>
        <dbReference type="ARBA" id="ARBA00022723"/>
    </source>
</evidence>
<dbReference type="Proteomes" id="UP001428290">
    <property type="component" value="Unassembled WGS sequence"/>
</dbReference>